<gene>
    <name evidence="1" type="ORF">AVEN_62734_1</name>
</gene>
<name>A0A4Y2ILM7_ARAVE</name>
<accession>A0A4Y2ILM7</accession>
<evidence type="ECO:0000313" key="2">
    <source>
        <dbReference type="Proteomes" id="UP000499080"/>
    </source>
</evidence>
<dbReference type="EMBL" id="BGPR01002777">
    <property type="protein sequence ID" value="GBM78751.1"/>
    <property type="molecule type" value="Genomic_DNA"/>
</dbReference>
<proteinExistence type="predicted"/>
<dbReference type="AlphaFoldDB" id="A0A4Y2ILM7"/>
<evidence type="ECO:0000313" key="1">
    <source>
        <dbReference type="EMBL" id="GBM78751.1"/>
    </source>
</evidence>
<protein>
    <submittedName>
        <fullName evidence="1">Uncharacterized protein</fullName>
    </submittedName>
</protein>
<sequence>MLRSSSWTFSLPSLKFEDQATREHASFLTVDALSLNLSDQDTLENMLRSSSWTFSSSLKFEDQAILRRTCCVHRGRSLPSLKFEDQATREHASFLTVDVLSSLIEI</sequence>
<comment type="caution">
    <text evidence="1">The sequence shown here is derived from an EMBL/GenBank/DDBJ whole genome shotgun (WGS) entry which is preliminary data.</text>
</comment>
<reference evidence="1 2" key="1">
    <citation type="journal article" date="2019" name="Sci. Rep.">
        <title>Orb-weaving spider Araneus ventricosus genome elucidates the spidroin gene catalogue.</title>
        <authorList>
            <person name="Kono N."/>
            <person name="Nakamura H."/>
            <person name="Ohtoshi R."/>
            <person name="Moran D.A.P."/>
            <person name="Shinohara A."/>
            <person name="Yoshida Y."/>
            <person name="Fujiwara M."/>
            <person name="Mori M."/>
            <person name="Tomita M."/>
            <person name="Arakawa K."/>
        </authorList>
    </citation>
    <scope>NUCLEOTIDE SEQUENCE [LARGE SCALE GENOMIC DNA]</scope>
</reference>
<organism evidence="1 2">
    <name type="scientific">Araneus ventricosus</name>
    <name type="common">Orbweaver spider</name>
    <name type="synonym">Epeira ventricosa</name>
    <dbReference type="NCBI Taxonomy" id="182803"/>
    <lineage>
        <taxon>Eukaryota</taxon>
        <taxon>Metazoa</taxon>
        <taxon>Ecdysozoa</taxon>
        <taxon>Arthropoda</taxon>
        <taxon>Chelicerata</taxon>
        <taxon>Arachnida</taxon>
        <taxon>Araneae</taxon>
        <taxon>Araneomorphae</taxon>
        <taxon>Entelegynae</taxon>
        <taxon>Araneoidea</taxon>
        <taxon>Araneidae</taxon>
        <taxon>Araneus</taxon>
    </lineage>
</organism>
<dbReference type="Proteomes" id="UP000499080">
    <property type="component" value="Unassembled WGS sequence"/>
</dbReference>
<keyword evidence="2" id="KW-1185">Reference proteome</keyword>